<dbReference type="Proteomes" id="UP000716291">
    <property type="component" value="Unassembled WGS sequence"/>
</dbReference>
<organism evidence="1 2">
    <name type="scientific">Rhizopus oryzae</name>
    <name type="common">Mucormycosis agent</name>
    <name type="synonym">Rhizopus arrhizus var. delemar</name>
    <dbReference type="NCBI Taxonomy" id="64495"/>
    <lineage>
        <taxon>Eukaryota</taxon>
        <taxon>Fungi</taxon>
        <taxon>Fungi incertae sedis</taxon>
        <taxon>Mucoromycota</taxon>
        <taxon>Mucoromycotina</taxon>
        <taxon>Mucoromycetes</taxon>
        <taxon>Mucorales</taxon>
        <taxon>Mucorineae</taxon>
        <taxon>Rhizopodaceae</taxon>
        <taxon>Rhizopus</taxon>
    </lineage>
</organism>
<dbReference type="EMBL" id="JAANQT010002851">
    <property type="protein sequence ID" value="KAG1301742.1"/>
    <property type="molecule type" value="Genomic_DNA"/>
</dbReference>
<reference evidence="1" key="1">
    <citation type="journal article" date="2020" name="Microb. Genom.">
        <title>Genetic diversity of clinical and environmental Mucorales isolates obtained from an investigation of mucormycosis cases among solid organ transplant recipients.</title>
        <authorList>
            <person name="Nguyen M.H."/>
            <person name="Kaul D."/>
            <person name="Muto C."/>
            <person name="Cheng S.J."/>
            <person name="Richter R.A."/>
            <person name="Bruno V.M."/>
            <person name="Liu G."/>
            <person name="Beyhan S."/>
            <person name="Sundermann A.J."/>
            <person name="Mounaud S."/>
            <person name="Pasculle A.W."/>
            <person name="Nierman W.C."/>
            <person name="Driscoll E."/>
            <person name="Cumbie R."/>
            <person name="Clancy C.J."/>
            <person name="Dupont C.L."/>
        </authorList>
    </citation>
    <scope>NUCLEOTIDE SEQUENCE</scope>
    <source>
        <strain evidence="1">GL11</strain>
    </source>
</reference>
<accession>A0A9P6WZ49</accession>
<protein>
    <submittedName>
        <fullName evidence="1">Uncharacterized protein</fullName>
    </submittedName>
</protein>
<proteinExistence type="predicted"/>
<dbReference type="OrthoDB" id="2218562at2759"/>
<sequence>MEKTKKYRRICEAIKPQEVQSAEDTLVNSQSLNLQDFEEYLRNRALVTELLQRHYTETITNHLATHPLH</sequence>
<name>A0A9P6WZ49_RHIOR</name>
<gene>
    <name evidence="1" type="ORF">G6F64_011533</name>
</gene>
<evidence type="ECO:0000313" key="2">
    <source>
        <dbReference type="Proteomes" id="UP000716291"/>
    </source>
</evidence>
<comment type="caution">
    <text evidence="1">The sequence shown here is derived from an EMBL/GenBank/DDBJ whole genome shotgun (WGS) entry which is preliminary data.</text>
</comment>
<keyword evidence="2" id="KW-1185">Reference proteome</keyword>
<evidence type="ECO:0000313" key="1">
    <source>
        <dbReference type="EMBL" id="KAG1301742.1"/>
    </source>
</evidence>
<dbReference type="AlphaFoldDB" id="A0A9P6WZ49"/>